<keyword evidence="15" id="KW-1185">Reference proteome</keyword>
<dbReference type="EMBL" id="ACYG01000011">
    <property type="protein sequence ID" value="EEV18482.1"/>
    <property type="molecule type" value="Genomic_DNA"/>
</dbReference>
<comment type="caution">
    <text evidence="14">The sequence shown here is derived from an EMBL/GenBank/DDBJ whole genome shotgun (WGS) entry which is preliminary data.</text>
</comment>
<keyword evidence="6" id="KW-0547">Nucleotide-binding</keyword>
<accession>C8PFD6</accession>
<keyword evidence="9" id="KW-0289">Folate biosynthesis</keyword>
<sequence length="178" mass="20424">MNLRLKKNGFYECADALCVVKSAVFPMRRRERKNLKNLYLLGLGGNLGDVRRCFERFYRVLQSDARFFVAQNSLILKNKPFGFLDQPDFLNAVMLVQSSLPPLTLLKIMQRAELKFGRKRSFKNAPRTLDVDILYASAKVRACEQLMLPHPGVSERISVILPLGEMKFKRGLICKLKS</sequence>
<dbReference type="NCBIfam" id="TIGR01498">
    <property type="entry name" value="folK"/>
    <property type="match status" value="1"/>
</dbReference>
<dbReference type="Pfam" id="PF01288">
    <property type="entry name" value="HPPK"/>
    <property type="match status" value="1"/>
</dbReference>
<organism evidence="14 15">
    <name type="scientific">Campylobacter gracilis RM3268</name>
    <dbReference type="NCBI Taxonomy" id="553220"/>
    <lineage>
        <taxon>Bacteria</taxon>
        <taxon>Pseudomonadati</taxon>
        <taxon>Campylobacterota</taxon>
        <taxon>Epsilonproteobacteria</taxon>
        <taxon>Campylobacterales</taxon>
        <taxon>Campylobacteraceae</taxon>
        <taxon>Campylobacter</taxon>
    </lineage>
</organism>
<evidence type="ECO:0000256" key="9">
    <source>
        <dbReference type="ARBA" id="ARBA00022909"/>
    </source>
</evidence>
<dbReference type="InterPro" id="IPR035907">
    <property type="entry name" value="Hppk_sf"/>
</dbReference>
<evidence type="ECO:0000256" key="5">
    <source>
        <dbReference type="ARBA" id="ARBA00022679"/>
    </source>
</evidence>
<dbReference type="CDD" id="cd00483">
    <property type="entry name" value="HPPK"/>
    <property type="match status" value="1"/>
</dbReference>
<dbReference type="eggNOG" id="COG0801">
    <property type="taxonomic scope" value="Bacteria"/>
</dbReference>
<comment type="function">
    <text evidence="10">Catalyzes the transfer of pyrophosphate from adenosine triphosphate (ATP) to 6-hydroxymethyl-7,8-dihydropterin, an enzymatic step in folate biosynthesis pathway.</text>
</comment>
<dbReference type="PROSITE" id="PS00794">
    <property type="entry name" value="HPPK"/>
    <property type="match status" value="1"/>
</dbReference>
<comment type="pathway">
    <text evidence="1">Cofactor biosynthesis; tetrahydrofolate biosynthesis; 2-amino-4-hydroxy-6-hydroxymethyl-7,8-dihydropteridine diphosphate from 7,8-dihydroneopterin triphosphate: step 4/4.</text>
</comment>
<dbReference type="SUPFAM" id="SSF55083">
    <property type="entry name" value="6-hydroxymethyl-7,8-dihydropterin pyrophosphokinase, HPPK"/>
    <property type="match status" value="1"/>
</dbReference>
<keyword evidence="7 14" id="KW-0418">Kinase</keyword>
<reference evidence="14 15" key="1">
    <citation type="submission" date="2009-07" db="EMBL/GenBank/DDBJ databases">
        <authorList>
            <person name="Madupu R."/>
            <person name="Sebastian Y."/>
            <person name="Durkin A.S."/>
            <person name="Torralba M."/>
            <person name="Methe B."/>
            <person name="Sutton G.G."/>
            <person name="Strausberg R.L."/>
            <person name="Nelson K.E."/>
        </authorList>
    </citation>
    <scope>NUCLEOTIDE SEQUENCE [LARGE SCALE GENOMIC DNA]</scope>
    <source>
        <strain evidence="14 15">RM3268</strain>
    </source>
</reference>
<dbReference type="AlphaFoldDB" id="C8PFD6"/>
<dbReference type="GO" id="GO:0016301">
    <property type="term" value="F:kinase activity"/>
    <property type="evidence" value="ECO:0007669"/>
    <property type="project" value="UniProtKB-KW"/>
</dbReference>
<evidence type="ECO:0000256" key="3">
    <source>
        <dbReference type="ARBA" id="ARBA00013253"/>
    </source>
</evidence>
<dbReference type="GO" id="GO:0046654">
    <property type="term" value="P:tetrahydrofolate biosynthetic process"/>
    <property type="evidence" value="ECO:0007669"/>
    <property type="project" value="UniProtKB-UniPathway"/>
</dbReference>
<proteinExistence type="inferred from homology"/>
<evidence type="ECO:0000313" key="14">
    <source>
        <dbReference type="EMBL" id="EEV18482.1"/>
    </source>
</evidence>
<keyword evidence="5 14" id="KW-0808">Transferase</keyword>
<dbReference type="STRING" id="824.CGRAC_1953"/>
<evidence type="ECO:0000313" key="15">
    <source>
        <dbReference type="Proteomes" id="UP000005709"/>
    </source>
</evidence>
<feature type="domain" description="7,8-dihydro-6-hydroxymethylpterin-pyrophosphokinase" evidence="13">
    <location>
        <begin position="123"/>
        <end position="134"/>
    </location>
</feature>
<gene>
    <name evidence="14" type="primary">folK</name>
    <name evidence="14" type="ORF">CAMGR0001_2489</name>
</gene>
<name>C8PFD6_9BACT</name>
<dbReference type="InterPro" id="IPR000550">
    <property type="entry name" value="Hppk"/>
</dbReference>
<dbReference type="PANTHER" id="PTHR43071">
    <property type="entry name" value="2-AMINO-4-HYDROXY-6-HYDROXYMETHYLDIHYDROPTERIDINE PYROPHOSPHOKINASE"/>
    <property type="match status" value="1"/>
</dbReference>
<dbReference type="Gene3D" id="3.30.70.560">
    <property type="entry name" value="7,8-Dihydro-6-hydroxymethylpterin-pyrophosphokinase HPPK"/>
    <property type="match status" value="1"/>
</dbReference>
<evidence type="ECO:0000256" key="12">
    <source>
        <dbReference type="ARBA" id="ARBA00033413"/>
    </source>
</evidence>
<evidence type="ECO:0000256" key="11">
    <source>
        <dbReference type="ARBA" id="ARBA00029766"/>
    </source>
</evidence>
<comment type="similarity">
    <text evidence="2">Belongs to the HPPK family.</text>
</comment>
<keyword evidence="8" id="KW-0067">ATP-binding</keyword>
<dbReference type="Proteomes" id="UP000005709">
    <property type="component" value="Unassembled WGS sequence"/>
</dbReference>
<dbReference type="PANTHER" id="PTHR43071:SF1">
    <property type="entry name" value="2-AMINO-4-HYDROXY-6-HYDROXYMETHYLDIHYDROPTERIDINE PYROPHOSPHOKINASE"/>
    <property type="match status" value="1"/>
</dbReference>
<evidence type="ECO:0000256" key="2">
    <source>
        <dbReference type="ARBA" id="ARBA00005810"/>
    </source>
</evidence>
<dbReference type="UniPathway" id="UPA00077">
    <property type="reaction ID" value="UER00155"/>
</dbReference>
<dbReference type="GO" id="GO:0003848">
    <property type="term" value="F:2-amino-4-hydroxy-6-hydroxymethyldihydropteridine diphosphokinase activity"/>
    <property type="evidence" value="ECO:0007669"/>
    <property type="project" value="UniProtKB-EC"/>
</dbReference>
<dbReference type="OrthoDB" id="9808041at2"/>
<evidence type="ECO:0000256" key="4">
    <source>
        <dbReference type="ARBA" id="ARBA00016218"/>
    </source>
</evidence>
<dbReference type="RefSeq" id="WP_005869934.1">
    <property type="nucleotide sequence ID" value="NZ_ACYG01000011.1"/>
</dbReference>
<evidence type="ECO:0000256" key="8">
    <source>
        <dbReference type="ARBA" id="ARBA00022840"/>
    </source>
</evidence>
<dbReference type="GO" id="GO:0046656">
    <property type="term" value="P:folic acid biosynthetic process"/>
    <property type="evidence" value="ECO:0007669"/>
    <property type="project" value="UniProtKB-KW"/>
</dbReference>
<evidence type="ECO:0000259" key="13">
    <source>
        <dbReference type="PROSITE" id="PS00794"/>
    </source>
</evidence>
<protein>
    <recommendedName>
        <fullName evidence="4">2-amino-4-hydroxy-6-hydroxymethyldihydropteridine pyrophosphokinase</fullName>
        <ecNumber evidence="3">2.7.6.3</ecNumber>
    </recommendedName>
    <alternativeName>
        <fullName evidence="11">6-hydroxymethyl-7,8-dihydropterin pyrophosphokinase</fullName>
    </alternativeName>
    <alternativeName>
        <fullName evidence="12">7,8-dihydro-6-hydroxymethylpterin-pyrophosphokinase</fullName>
    </alternativeName>
</protein>
<evidence type="ECO:0000256" key="7">
    <source>
        <dbReference type="ARBA" id="ARBA00022777"/>
    </source>
</evidence>
<dbReference type="EC" id="2.7.6.3" evidence="3"/>
<dbReference type="GO" id="GO:0005524">
    <property type="term" value="F:ATP binding"/>
    <property type="evidence" value="ECO:0007669"/>
    <property type="project" value="UniProtKB-KW"/>
</dbReference>
<evidence type="ECO:0000256" key="10">
    <source>
        <dbReference type="ARBA" id="ARBA00029409"/>
    </source>
</evidence>
<evidence type="ECO:0000256" key="1">
    <source>
        <dbReference type="ARBA" id="ARBA00005051"/>
    </source>
</evidence>
<evidence type="ECO:0000256" key="6">
    <source>
        <dbReference type="ARBA" id="ARBA00022741"/>
    </source>
</evidence>